<dbReference type="Gene3D" id="1.10.10.60">
    <property type="entry name" value="Homeodomain-like"/>
    <property type="match status" value="1"/>
</dbReference>
<dbReference type="Proteomes" id="UP000825935">
    <property type="component" value="Chromosome 15"/>
</dbReference>
<sequence>MMAATTEVNASPLRSAASDASDDDDDDDGRNDTVSEWEEALPSLADLISLSQCLISPQLASAFSIPSPCLSSPSVNDVSLASQAIISSLCGIDPTGASKDPNAGLFAPNSCNVSPSDSGHLLVNSLYVEQGRCDGRVGSQYMDREEGVSPVDMNHAGEGDGSYLQKCGNGSQGLINERYRLHEGNSCHSNSDPSDVEVGQGMSGLNPDCPSSDVVRGLSRNELCTSASVVTGFEGCISTTSMQNSQDFSHEFPGAYEDHGRSSYDKANARVTNASCGNHASDSQLGAIHETEDATEFTPKKPSQDVSARTLKRPRLVWTPELHKRFVDAVTHLGVNTAVPKTIMQLMNVEGLTRENVASHLQKYRIYLKRVQGISGESPMISDHLFRPLPIVGSIATSQRISSVTYAGMQDVNQVPVIAPLTAVPMTRGHVVGIASSFLGAEPFNYSVYTNPQHGLAHVNAKIGHPTGLKHSGSHHHNTGT</sequence>
<feature type="domain" description="HTH myb-type" evidence="5">
    <location>
        <begin position="318"/>
        <end position="369"/>
    </location>
</feature>
<evidence type="ECO:0000313" key="7">
    <source>
        <dbReference type="Proteomes" id="UP000825935"/>
    </source>
</evidence>
<dbReference type="SUPFAM" id="SSF46689">
    <property type="entry name" value="Homeodomain-like"/>
    <property type="match status" value="1"/>
</dbReference>
<dbReference type="OrthoDB" id="60033at2759"/>
<dbReference type="AlphaFoldDB" id="A0A8T2T4P6"/>
<evidence type="ECO:0000256" key="1">
    <source>
        <dbReference type="ARBA" id="ARBA00023015"/>
    </source>
</evidence>
<evidence type="ECO:0000313" key="6">
    <source>
        <dbReference type="EMBL" id="KAH7405481.1"/>
    </source>
</evidence>
<evidence type="ECO:0000256" key="2">
    <source>
        <dbReference type="ARBA" id="ARBA00023163"/>
    </source>
</evidence>
<evidence type="ECO:0000256" key="4">
    <source>
        <dbReference type="SAM" id="MobiDB-lite"/>
    </source>
</evidence>
<organism evidence="6 7">
    <name type="scientific">Ceratopteris richardii</name>
    <name type="common">Triangle waterfern</name>
    <dbReference type="NCBI Taxonomy" id="49495"/>
    <lineage>
        <taxon>Eukaryota</taxon>
        <taxon>Viridiplantae</taxon>
        <taxon>Streptophyta</taxon>
        <taxon>Embryophyta</taxon>
        <taxon>Tracheophyta</taxon>
        <taxon>Polypodiopsida</taxon>
        <taxon>Polypodiidae</taxon>
        <taxon>Polypodiales</taxon>
        <taxon>Pteridineae</taxon>
        <taxon>Pteridaceae</taxon>
        <taxon>Parkerioideae</taxon>
        <taxon>Ceratopteris</taxon>
    </lineage>
</organism>
<feature type="compositionally biased region" description="Acidic residues" evidence="4">
    <location>
        <begin position="20"/>
        <end position="33"/>
    </location>
</feature>
<dbReference type="InterPro" id="IPR017930">
    <property type="entry name" value="Myb_dom"/>
</dbReference>
<dbReference type="PANTHER" id="PTHR31442:SF29">
    <property type="entry name" value="HOMEODOMAIN-LIKE SUPERFAMILY PROTEIN"/>
    <property type="match status" value="1"/>
</dbReference>
<dbReference type="PROSITE" id="PS51294">
    <property type="entry name" value="HTH_MYB"/>
    <property type="match status" value="1"/>
</dbReference>
<dbReference type="GO" id="GO:0003700">
    <property type="term" value="F:DNA-binding transcription factor activity"/>
    <property type="evidence" value="ECO:0007669"/>
    <property type="project" value="InterPro"/>
</dbReference>
<dbReference type="InterPro" id="IPR006447">
    <property type="entry name" value="Myb_dom_plants"/>
</dbReference>
<dbReference type="Pfam" id="PF00249">
    <property type="entry name" value="Myb_DNA-binding"/>
    <property type="match status" value="1"/>
</dbReference>
<keyword evidence="3" id="KW-0539">Nucleus</keyword>
<dbReference type="InterPro" id="IPR044841">
    <property type="entry name" value="LUX/BOA-like"/>
</dbReference>
<dbReference type="NCBIfam" id="TIGR01557">
    <property type="entry name" value="myb_SHAQKYF"/>
    <property type="match status" value="1"/>
</dbReference>
<dbReference type="GO" id="GO:0005634">
    <property type="term" value="C:nucleus"/>
    <property type="evidence" value="ECO:0007669"/>
    <property type="project" value="TreeGrafter"/>
</dbReference>
<keyword evidence="7" id="KW-1185">Reference proteome</keyword>
<accession>A0A8T2T4P6</accession>
<name>A0A8T2T4P6_CERRI</name>
<feature type="region of interest" description="Disordered" evidence="4">
    <location>
        <begin position="1"/>
        <end position="33"/>
    </location>
</feature>
<proteinExistence type="predicted"/>
<evidence type="ECO:0000256" key="3">
    <source>
        <dbReference type="ARBA" id="ARBA00023242"/>
    </source>
</evidence>
<dbReference type="EMBL" id="CM035420">
    <property type="protein sequence ID" value="KAH7405481.1"/>
    <property type="molecule type" value="Genomic_DNA"/>
</dbReference>
<comment type="caution">
    <text evidence="6">The sequence shown here is derived from an EMBL/GenBank/DDBJ whole genome shotgun (WGS) entry which is preliminary data.</text>
</comment>
<reference evidence="6" key="1">
    <citation type="submission" date="2021-08" db="EMBL/GenBank/DDBJ databases">
        <title>WGS assembly of Ceratopteris richardii.</title>
        <authorList>
            <person name="Marchant D.B."/>
            <person name="Chen G."/>
            <person name="Jenkins J."/>
            <person name="Shu S."/>
            <person name="Leebens-Mack J."/>
            <person name="Grimwood J."/>
            <person name="Schmutz J."/>
            <person name="Soltis P."/>
            <person name="Soltis D."/>
            <person name="Chen Z.-H."/>
        </authorList>
    </citation>
    <scope>NUCLEOTIDE SEQUENCE</scope>
    <source>
        <strain evidence="6">Whitten #5841</strain>
        <tissue evidence="6">Leaf</tissue>
    </source>
</reference>
<evidence type="ECO:0000259" key="5">
    <source>
        <dbReference type="PROSITE" id="PS51294"/>
    </source>
</evidence>
<dbReference type="FunFam" id="1.10.10.60:FF:000007">
    <property type="entry name" value="Two-component response regulator"/>
    <property type="match status" value="1"/>
</dbReference>
<dbReference type="InterPro" id="IPR009057">
    <property type="entry name" value="Homeodomain-like_sf"/>
</dbReference>
<protein>
    <recommendedName>
        <fullName evidence="5">HTH myb-type domain-containing protein</fullName>
    </recommendedName>
</protein>
<dbReference type="InterPro" id="IPR001005">
    <property type="entry name" value="SANT/Myb"/>
</dbReference>
<dbReference type="GO" id="GO:0003677">
    <property type="term" value="F:DNA binding"/>
    <property type="evidence" value="ECO:0007669"/>
    <property type="project" value="InterPro"/>
</dbReference>
<keyword evidence="1" id="KW-0805">Transcription regulation</keyword>
<dbReference type="PANTHER" id="PTHR31442">
    <property type="entry name" value="HOMEODOMAIN-LIKE SUPERFAMILY PROTEIN-RELATED"/>
    <property type="match status" value="1"/>
</dbReference>
<gene>
    <name evidence="6" type="ORF">KP509_15G072200</name>
</gene>
<keyword evidence="2" id="KW-0804">Transcription</keyword>